<dbReference type="InterPro" id="IPR051190">
    <property type="entry name" value="Baculoviral_IAP"/>
</dbReference>
<proteinExistence type="predicted"/>
<name>E0S788_ENCIT</name>
<evidence type="ECO:0000256" key="2">
    <source>
        <dbReference type="ARBA" id="ARBA00022833"/>
    </source>
</evidence>
<keyword evidence="2" id="KW-0862">Zinc</keyword>
<dbReference type="SMART" id="SM00238">
    <property type="entry name" value="BIR"/>
    <property type="match status" value="1"/>
</dbReference>
<sequence>MFSFKERMKTFASWPENYGVATPEGLSIAGFICLSTEENNLTVECVYCNKTLECWERTDMPAKEHYLHMNSCPLFNVNRLESRVKMFNGWSLKEAKALARMGFVKYNLGESDFIFCYKCGSINRSHLCERKRGHPYSLEKRGSVFFYDLIEGIYNKELVKLTEYNVYIPQHTKEFLKEVTGGCLGSVFRSVEDVIEEYMGNKLFEIDKAMSHDIERALDEVVAGIGKKSLG</sequence>
<dbReference type="VEuPathDB" id="MicrosporidiaDB:Eint_050680"/>
<dbReference type="PANTHER" id="PTHR46771">
    <property type="entry name" value="DETERIN"/>
    <property type="match status" value="1"/>
</dbReference>
<evidence type="ECO:0000313" key="4">
    <source>
        <dbReference type="Proteomes" id="UP000002313"/>
    </source>
</evidence>
<dbReference type="PANTHER" id="PTHR46771:SF5">
    <property type="entry name" value="DETERIN"/>
    <property type="match status" value="1"/>
</dbReference>
<dbReference type="CDD" id="cd00022">
    <property type="entry name" value="BIR"/>
    <property type="match status" value="1"/>
</dbReference>
<dbReference type="Pfam" id="PF00653">
    <property type="entry name" value="BIR"/>
    <property type="match status" value="1"/>
</dbReference>
<organism evidence="3 4">
    <name type="scientific">Encephalitozoon intestinalis (strain ATCC 50506)</name>
    <name type="common">Microsporidian parasite</name>
    <name type="synonym">Septata intestinalis</name>
    <dbReference type="NCBI Taxonomy" id="876142"/>
    <lineage>
        <taxon>Eukaryota</taxon>
        <taxon>Fungi</taxon>
        <taxon>Fungi incertae sedis</taxon>
        <taxon>Microsporidia</taxon>
        <taxon>Unikaryonidae</taxon>
        <taxon>Encephalitozoon</taxon>
    </lineage>
</organism>
<keyword evidence="1" id="KW-0479">Metal-binding</keyword>
<dbReference type="GO" id="GO:0046872">
    <property type="term" value="F:metal ion binding"/>
    <property type="evidence" value="ECO:0007669"/>
    <property type="project" value="UniProtKB-KW"/>
</dbReference>
<reference evidence="3 4" key="2">
    <citation type="journal article" date="2012" name="Proc. Natl. Acad. Sci. U.S.A.">
        <title>Gain and loss of multiple functionally related, horizontally transferred genes in the reduced genomes of two microsporidian parasites.</title>
        <authorList>
            <person name="Pombert J.-F."/>
            <person name="Selman M."/>
            <person name="Burki F."/>
            <person name="Bardell F.T."/>
            <person name="Farinelli L."/>
            <person name="Solter L.F."/>
            <person name="Whitman D.W."/>
            <person name="Weiss L.M."/>
            <person name="Corradi N."/>
            <person name="Keeling P.J."/>
        </authorList>
    </citation>
    <scope>NUCLEOTIDE SEQUENCE [LARGE SCALE GENOMIC DNA]</scope>
    <source>
        <strain evidence="3 4">ATCC 50506</strain>
    </source>
</reference>
<dbReference type="RefSeq" id="XP_003072876.1">
    <property type="nucleotide sequence ID" value="XM_003072830.1"/>
</dbReference>
<protein>
    <submittedName>
        <fullName evidence="3">Uncharacterized protein</fullName>
    </submittedName>
</protein>
<dbReference type="SUPFAM" id="SSF57924">
    <property type="entry name" value="Inhibitor of apoptosis (IAP) repeat"/>
    <property type="match status" value="2"/>
</dbReference>
<dbReference type="EMBL" id="CP001946">
    <property type="protein sequence ID" value="ADM11516.1"/>
    <property type="molecule type" value="Genomic_DNA"/>
</dbReference>
<evidence type="ECO:0000256" key="1">
    <source>
        <dbReference type="ARBA" id="ARBA00022723"/>
    </source>
</evidence>
<dbReference type="KEGG" id="ein:Eint_050680"/>
<dbReference type="GeneID" id="9699175"/>
<reference evidence="3 4" key="1">
    <citation type="journal article" date="2010" name="Nat. Commun.">
        <title>The complete sequence of the smallest known nuclear genome from the microsporidian Encephalitozoon intestinalis.</title>
        <authorList>
            <person name="Corradi N."/>
            <person name="Pombert J.-F."/>
            <person name="Farinelli L."/>
            <person name="Didier E.S."/>
            <person name="Keeling P.J."/>
        </authorList>
    </citation>
    <scope>NUCLEOTIDE SEQUENCE [LARGE SCALE GENOMIC DNA]</scope>
    <source>
        <strain evidence="3 4">ATCC 50506</strain>
    </source>
</reference>
<gene>
    <name evidence="3" type="ORF">Eint_050680</name>
</gene>
<accession>E0S788</accession>
<dbReference type="InterPro" id="IPR001370">
    <property type="entry name" value="BIR_rpt"/>
</dbReference>
<dbReference type="AlphaFoldDB" id="E0S788"/>
<dbReference type="OrthoDB" id="2196114at2759"/>
<evidence type="ECO:0000313" key="3">
    <source>
        <dbReference type="EMBL" id="ADM11516.1"/>
    </source>
</evidence>
<dbReference type="HOGENOM" id="CLU_097614_0_0_1"/>
<dbReference type="Gene3D" id="1.10.1170.10">
    <property type="entry name" value="Inhibitor Of Apoptosis Protein (2mihbC-IAP-1), Chain A"/>
    <property type="match status" value="1"/>
</dbReference>
<dbReference type="Proteomes" id="UP000002313">
    <property type="component" value="Chromosome V"/>
</dbReference>
<keyword evidence="4" id="KW-1185">Reference proteome</keyword>
<dbReference type="PROSITE" id="PS50143">
    <property type="entry name" value="BIR_REPEAT_2"/>
    <property type="match status" value="1"/>
</dbReference>